<organism evidence="2 3">
    <name type="scientific">Penicillium solitum</name>
    <dbReference type="NCBI Taxonomy" id="60172"/>
    <lineage>
        <taxon>Eukaryota</taxon>
        <taxon>Fungi</taxon>
        <taxon>Dikarya</taxon>
        <taxon>Ascomycota</taxon>
        <taxon>Pezizomycotina</taxon>
        <taxon>Eurotiomycetes</taxon>
        <taxon>Eurotiomycetidae</taxon>
        <taxon>Eurotiales</taxon>
        <taxon>Aspergillaceae</taxon>
        <taxon>Penicillium</taxon>
    </lineage>
</organism>
<feature type="domain" description="Hydantoinase B/oxoprolinase" evidence="1">
    <location>
        <begin position="1"/>
        <end position="66"/>
    </location>
</feature>
<evidence type="ECO:0000259" key="1">
    <source>
        <dbReference type="Pfam" id="PF02538"/>
    </source>
</evidence>
<dbReference type="GO" id="GO:0003824">
    <property type="term" value="F:catalytic activity"/>
    <property type="evidence" value="ECO:0007669"/>
    <property type="project" value="InterPro"/>
</dbReference>
<name>A0A1V6RNX8_9EURO</name>
<dbReference type="EMBL" id="MDYO01000001">
    <property type="protein sequence ID" value="OQE03487.1"/>
    <property type="molecule type" value="Genomic_DNA"/>
</dbReference>
<protein>
    <recommendedName>
        <fullName evidence="1">Hydantoinase B/oxoprolinase domain-containing protein</fullName>
    </recommendedName>
</protein>
<dbReference type="Proteomes" id="UP000191612">
    <property type="component" value="Unassembled WGS sequence"/>
</dbReference>
<sequence>MLSERRVCRLYGLAEGESRQVGLNLYLKKELDRTERMINIGGKMELVVQPRERILIHTPGGGGWGNASDDGLVASDSKVTRIPRLSSHEAVCMPSVLLPRRQCDENIHILWGVDEDFGSCS</sequence>
<dbReference type="InterPro" id="IPR003692">
    <property type="entry name" value="Hydantoinase_B"/>
</dbReference>
<gene>
    <name evidence="2" type="ORF">PENSOL_c001G05036</name>
</gene>
<accession>A0A1V6RNX8</accession>
<dbReference type="Pfam" id="PF02538">
    <property type="entry name" value="Hydantoinase_B"/>
    <property type="match status" value="1"/>
</dbReference>
<evidence type="ECO:0000313" key="3">
    <source>
        <dbReference type="Proteomes" id="UP000191612"/>
    </source>
</evidence>
<reference evidence="3" key="1">
    <citation type="journal article" date="2017" name="Nat. Microbiol.">
        <title>Global analysis of biosynthetic gene clusters reveals vast potential of secondary metabolite production in Penicillium species.</title>
        <authorList>
            <person name="Nielsen J.C."/>
            <person name="Grijseels S."/>
            <person name="Prigent S."/>
            <person name="Ji B."/>
            <person name="Dainat J."/>
            <person name="Nielsen K.F."/>
            <person name="Frisvad J.C."/>
            <person name="Workman M."/>
            <person name="Nielsen J."/>
        </authorList>
    </citation>
    <scope>NUCLEOTIDE SEQUENCE [LARGE SCALE GENOMIC DNA]</scope>
    <source>
        <strain evidence="3">IBT 29525</strain>
    </source>
</reference>
<comment type="caution">
    <text evidence="2">The sequence shown here is derived from an EMBL/GenBank/DDBJ whole genome shotgun (WGS) entry which is preliminary data.</text>
</comment>
<proteinExistence type="predicted"/>
<dbReference type="STRING" id="60172.A0A1V6RNX8"/>
<dbReference type="AlphaFoldDB" id="A0A1V6RNX8"/>
<keyword evidence="3" id="KW-1185">Reference proteome</keyword>
<evidence type="ECO:0000313" key="2">
    <source>
        <dbReference type="EMBL" id="OQE03487.1"/>
    </source>
</evidence>